<dbReference type="Gene3D" id="3.30.40.10">
    <property type="entry name" value="Zinc/RING finger domain, C3HC4 (zinc finger)"/>
    <property type="match status" value="1"/>
</dbReference>
<dbReference type="Proteomes" id="UP000800038">
    <property type="component" value="Unassembled WGS sequence"/>
</dbReference>
<reference evidence="2" key="1">
    <citation type="journal article" date="2020" name="Stud. Mycol.">
        <title>101 Dothideomycetes genomes: a test case for predicting lifestyles and emergence of pathogens.</title>
        <authorList>
            <person name="Haridas S."/>
            <person name="Albert R."/>
            <person name="Binder M."/>
            <person name="Bloem J."/>
            <person name="Labutti K."/>
            <person name="Salamov A."/>
            <person name="Andreopoulos B."/>
            <person name="Baker S."/>
            <person name="Barry K."/>
            <person name="Bills G."/>
            <person name="Bluhm B."/>
            <person name="Cannon C."/>
            <person name="Castanera R."/>
            <person name="Culley D."/>
            <person name="Daum C."/>
            <person name="Ezra D."/>
            <person name="Gonzalez J."/>
            <person name="Henrissat B."/>
            <person name="Kuo A."/>
            <person name="Liang C."/>
            <person name="Lipzen A."/>
            <person name="Lutzoni F."/>
            <person name="Magnuson J."/>
            <person name="Mondo S."/>
            <person name="Nolan M."/>
            <person name="Ohm R."/>
            <person name="Pangilinan J."/>
            <person name="Park H.-J."/>
            <person name="Ramirez L."/>
            <person name="Alfaro M."/>
            <person name="Sun H."/>
            <person name="Tritt A."/>
            <person name="Yoshinaga Y."/>
            <person name="Zwiers L.-H."/>
            <person name="Turgeon B."/>
            <person name="Goodwin S."/>
            <person name="Spatafora J."/>
            <person name="Crous P."/>
            <person name="Grigoriev I."/>
        </authorList>
    </citation>
    <scope>NUCLEOTIDE SEQUENCE</scope>
    <source>
        <strain evidence="2">CBS 161.51</strain>
    </source>
</reference>
<sequence length="267" mass="30386">MLSYDRHSLVRPPVATPCPLPSLLRYVDHDLMQDAAAHDQPLDLNAICPICLLQWDTPIATTVDTAGLSHLVSQPTPAIKSTFLPLSPCGHWLHYRCFIWHTAQTGNPDKNKCFVCRTPLYEWDGMTALTLATRTGLELQDQTQDRYPYDNDREAYEAECVFIDSIINRHFFVSLGQPSKHVDGSPDLISVYYAVLDELDKLKKPQCTWLSWNTMTGFFLFGMLVCVKMRRYLVEGHDGIIVTEGWTGFEEGRVALREKILEDVHKA</sequence>
<dbReference type="AlphaFoldDB" id="A0A6A5SF10"/>
<keyword evidence="3" id="KW-1185">Reference proteome</keyword>
<evidence type="ECO:0000313" key="3">
    <source>
        <dbReference type="Proteomes" id="UP000800038"/>
    </source>
</evidence>
<organism evidence="2 3">
    <name type="scientific">Clathrospora elynae</name>
    <dbReference type="NCBI Taxonomy" id="706981"/>
    <lineage>
        <taxon>Eukaryota</taxon>
        <taxon>Fungi</taxon>
        <taxon>Dikarya</taxon>
        <taxon>Ascomycota</taxon>
        <taxon>Pezizomycotina</taxon>
        <taxon>Dothideomycetes</taxon>
        <taxon>Pleosporomycetidae</taxon>
        <taxon>Pleosporales</taxon>
        <taxon>Diademaceae</taxon>
        <taxon>Clathrospora</taxon>
    </lineage>
</organism>
<dbReference type="InterPro" id="IPR001841">
    <property type="entry name" value="Znf_RING"/>
</dbReference>
<accession>A0A6A5SF10</accession>
<dbReference type="OrthoDB" id="3793888at2759"/>
<dbReference type="SUPFAM" id="SSF57850">
    <property type="entry name" value="RING/U-box"/>
    <property type="match status" value="1"/>
</dbReference>
<gene>
    <name evidence="2" type="ORF">EJ02DRAFT_354738</name>
</gene>
<dbReference type="EMBL" id="ML976108">
    <property type="protein sequence ID" value="KAF1938320.1"/>
    <property type="molecule type" value="Genomic_DNA"/>
</dbReference>
<evidence type="ECO:0000313" key="2">
    <source>
        <dbReference type="EMBL" id="KAF1938320.1"/>
    </source>
</evidence>
<feature type="domain" description="RING-type" evidence="1">
    <location>
        <begin position="48"/>
        <end position="116"/>
    </location>
</feature>
<name>A0A6A5SF10_9PLEO</name>
<dbReference type="InterPro" id="IPR013083">
    <property type="entry name" value="Znf_RING/FYVE/PHD"/>
</dbReference>
<proteinExistence type="predicted"/>
<protein>
    <recommendedName>
        <fullName evidence="1">RING-type domain-containing protein</fullName>
    </recommendedName>
</protein>
<evidence type="ECO:0000259" key="1">
    <source>
        <dbReference type="SMART" id="SM00184"/>
    </source>
</evidence>
<dbReference type="SMART" id="SM00184">
    <property type="entry name" value="RING"/>
    <property type="match status" value="1"/>
</dbReference>